<proteinExistence type="predicted"/>
<dbReference type="AlphaFoldDB" id="A0AAE3VMH1"/>
<dbReference type="EMBL" id="JAUSUL010000001">
    <property type="protein sequence ID" value="MDQ0314658.1"/>
    <property type="molecule type" value="Genomic_DNA"/>
</dbReference>
<name>A0AAE3VMH1_9HYPH</name>
<dbReference type="Pfam" id="PF13801">
    <property type="entry name" value="Metal_resist"/>
    <property type="match status" value="1"/>
</dbReference>
<evidence type="ECO:0000313" key="2">
    <source>
        <dbReference type="Proteomes" id="UP001229244"/>
    </source>
</evidence>
<protein>
    <submittedName>
        <fullName evidence="1">Spy/CpxP family protein refolding chaperone</fullName>
    </submittedName>
</protein>
<dbReference type="RefSeq" id="WP_306884443.1">
    <property type="nucleotide sequence ID" value="NZ_JAUSUL010000001.1"/>
</dbReference>
<gene>
    <name evidence="1" type="ORF">J2S73_001095</name>
</gene>
<sequence>MTLRGSWAIGVLVALALSLAVNFTLGGFVSARLLGPHPPHRGGGGFSALLGSDRAYPPEMQDELRQAVFDDPAMKERIRALIESRRKMFEIMRADPYDPAALQAVLAEIETNTTALQEAGHRILEKVVAETPPDVRAEIGWRRHHGDRDHRGPPHD</sequence>
<dbReference type="Proteomes" id="UP001229244">
    <property type="component" value="Unassembled WGS sequence"/>
</dbReference>
<keyword evidence="2" id="KW-1185">Reference proteome</keyword>
<comment type="caution">
    <text evidence="1">The sequence shown here is derived from an EMBL/GenBank/DDBJ whole genome shotgun (WGS) entry which is preliminary data.</text>
</comment>
<organism evidence="1 2">
    <name type="scientific">Amorphus orientalis</name>
    <dbReference type="NCBI Taxonomy" id="649198"/>
    <lineage>
        <taxon>Bacteria</taxon>
        <taxon>Pseudomonadati</taxon>
        <taxon>Pseudomonadota</taxon>
        <taxon>Alphaproteobacteria</taxon>
        <taxon>Hyphomicrobiales</taxon>
        <taxon>Amorphaceae</taxon>
        <taxon>Amorphus</taxon>
    </lineage>
</organism>
<reference evidence="1" key="1">
    <citation type="submission" date="2023-07" db="EMBL/GenBank/DDBJ databases">
        <title>Genomic Encyclopedia of Type Strains, Phase IV (KMG-IV): sequencing the most valuable type-strain genomes for metagenomic binning, comparative biology and taxonomic classification.</title>
        <authorList>
            <person name="Goeker M."/>
        </authorList>
    </citation>
    <scope>NUCLEOTIDE SEQUENCE</scope>
    <source>
        <strain evidence="1">DSM 21202</strain>
    </source>
</reference>
<accession>A0AAE3VMH1</accession>
<dbReference type="InterPro" id="IPR025961">
    <property type="entry name" value="Metal_resist"/>
</dbReference>
<evidence type="ECO:0000313" key="1">
    <source>
        <dbReference type="EMBL" id="MDQ0314658.1"/>
    </source>
</evidence>